<evidence type="ECO:0000313" key="10">
    <source>
        <dbReference type="Proteomes" id="UP000275076"/>
    </source>
</evidence>
<dbReference type="AlphaFoldDB" id="A0A3R9P539"/>
<dbReference type="GO" id="GO:0005886">
    <property type="term" value="C:plasma membrane"/>
    <property type="evidence" value="ECO:0007669"/>
    <property type="project" value="UniProtKB-SubCell"/>
</dbReference>
<feature type="transmembrane region" description="Helical" evidence="7">
    <location>
        <begin position="88"/>
        <end position="105"/>
    </location>
</feature>
<feature type="transmembrane region" description="Helical" evidence="7">
    <location>
        <begin position="50"/>
        <end position="76"/>
    </location>
</feature>
<proteinExistence type="inferred from homology"/>
<evidence type="ECO:0000256" key="2">
    <source>
        <dbReference type="ARBA" id="ARBA00007400"/>
    </source>
</evidence>
<feature type="transmembrane region" description="Helical" evidence="7">
    <location>
        <begin position="117"/>
        <end position="144"/>
    </location>
</feature>
<feature type="transmembrane region" description="Helical" evidence="7">
    <location>
        <begin position="12"/>
        <end position="30"/>
    </location>
</feature>
<comment type="similarity">
    <text evidence="2">Belongs to the acyltransferase 3 family.</text>
</comment>
<accession>A0A3R9P539</accession>
<keyword evidence="5 7" id="KW-1133">Transmembrane helix</keyword>
<feature type="transmembrane region" description="Helical" evidence="7">
    <location>
        <begin position="310"/>
        <end position="331"/>
    </location>
</feature>
<keyword evidence="10" id="KW-1185">Reference proteome</keyword>
<evidence type="ECO:0000259" key="8">
    <source>
        <dbReference type="Pfam" id="PF01757"/>
    </source>
</evidence>
<comment type="caution">
    <text evidence="9">The sequence shown here is derived from an EMBL/GenBank/DDBJ whole genome shotgun (WGS) entry which is preliminary data.</text>
</comment>
<dbReference type="InterPro" id="IPR002656">
    <property type="entry name" value="Acyl_transf_3_dom"/>
</dbReference>
<evidence type="ECO:0000256" key="6">
    <source>
        <dbReference type="ARBA" id="ARBA00023136"/>
    </source>
</evidence>
<feature type="transmembrane region" description="Helical" evidence="7">
    <location>
        <begin position="256"/>
        <end position="273"/>
    </location>
</feature>
<gene>
    <name evidence="9" type="ORF">D7Z54_12085</name>
</gene>
<dbReference type="RefSeq" id="WP_125556109.1">
    <property type="nucleotide sequence ID" value="NZ_RBVX01000010.1"/>
</dbReference>
<evidence type="ECO:0000256" key="7">
    <source>
        <dbReference type="SAM" id="Phobius"/>
    </source>
</evidence>
<dbReference type="Pfam" id="PF01757">
    <property type="entry name" value="Acyl_transf_3"/>
    <property type="match status" value="1"/>
</dbReference>
<dbReference type="Proteomes" id="UP000275076">
    <property type="component" value="Unassembled WGS sequence"/>
</dbReference>
<reference evidence="9 10" key="1">
    <citation type="submission" date="2018-10" db="EMBL/GenBank/DDBJ databases">
        <title>Draft genome sequence of Bacillus salarius IM0101, isolated from a hypersaline soil in Inner Mongolia, China.</title>
        <authorList>
            <person name="Yamprayoonswat W."/>
            <person name="Boonvisut S."/>
            <person name="Jumpathong W."/>
            <person name="Sittihan S."/>
            <person name="Ruangsuj P."/>
            <person name="Wanthongcharoen S."/>
            <person name="Thongpramul N."/>
            <person name="Pimmason S."/>
            <person name="Yu B."/>
            <person name="Yasawong M."/>
        </authorList>
    </citation>
    <scope>NUCLEOTIDE SEQUENCE [LARGE SCALE GENOMIC DNA]</scope>
    <source>
        <strain evidence="9 10">IM0101</strain>
    </source>
</reference>
<keyword evidence="4 7" id="KW-0812">Transmembrane</keyword>
<evidence type="ECO:0000256" key="4">
    <source>
        <dbReference type="ARBA" id="ARBA00022692"/>
    </source>
</evidence>
<feature type="transmembrane region" description="Helical" evidence="7">
    <location>
        <begin position="280"/>
        <end position="298"/>
    </location>
</feature>
<evidence type="ECO:0000256" key="1">
    <source>
        <dbReference type="ARBA" id="ARBA00004651"/>
    </source>
</evidence>
<feature type="transmembrane region" description="Helical" evidence="7">
    <location>
        <begin position="224"/>
        <end position="244"/>
    </location>
</feature>
<evidence type="ECO:0000256" key="3">
    <source>
        <dbReference type="ARBA" id="ARBA00022475"/>
    </source>
</evidence>
<dbReference type="OrthoDB" id="65129at2"/>
<name>A0A3R9P539_9BACI</name>
<comment type="subcellular location">
    <subcellularLocation>
        <location evidence="1">Cell membrane</location>
        <topology evidence="1">Multi-pass membrane protein</topology>
    </subcellularLocation>
</comment>
<dbReference type="EMBL" id="RBVX01000010">
    <property type="protein sequence ID" value="RSL33044.1"/>
    <property type="molecule type" value="Genomic_DNA"/>
</dbReference>
<organism evidence="9 10">
    <name type="scientific">Salibacterium salarium</name>
    <dbReference type="NCBI Taxonomy" id="284579"/>
    <lineage>
        <taxon>Bacteria</taxon>
        <taxon>Bacillati</taxon>
        <taxon>Bacillota</taxon>
        <taxon>Bacilli</taxon>
        <taxon>Bacillales</taxon>
        <taxon>Bacillaceae</taxon>
    </lineage>
</organism>
<keyword evidence="3" id="KW-1003">Cell membrane</keyword>
<keyword evidence="6 7" id="KW-0472">Membrane</keyword>
<feature type="transmembrane region" description="Helical" evidence="7">
    <location>
        <begin position="189"/>
        <end position="208"/>
    </location>
</feature>
<feature type="transmembrane region" description="Helical" evidence="7">
    <location>
        <begin position="156"/>
        <end position="174"/>
    </location>
</feature>
<dbReference type="GO" id="GO:0016413">
    <property type="term" value="F:O-acetyltransferase activity"/>
    <property type="evidence" value="ECO:0007669"/>
    <property type="project" value="TreeGrafter"/>
</dbReference>
<feature type="domain" description="Acyltransferase 3" evidence="8">
    <location>
        <begin position="15"/>
        <end position="328"/>
    </location>
</feature>
<evidence type="ECO:0000313" key="9">
    <source>
        <dbReference type="EMBL" id="RSL33044.1"/>
    </source>
</evidence>
<dbReference type="PANTHER" id="PTHR40074">
    <property type="entry name" value="O-ACETYLTRANSFERASE WECH"/>
    <property type="match status" value="1"/>
</dbReference>
<dbReference type="PANTHER" id="PTHR40074:SF2">
    <property type="entry name" value="O-ACETYLTRANSFERASE WECH"/>
    <property type="match status" value="1"/>
</dbReference>
<evidence type="ECO:0000256" key="5">
    <source>
        <dbReference type="ARBA" id="ARBA00022989"/>
    </source>
</evidence>
<protein>
    <submittedName>
        <fullName evidence="9">Adhesin</fullName>
    </submittedName>
</protein>
<dbReference type="GO" id="GO:0009246">
    <property type="term" value="P:enterobacterial common antigen biosynthetic process"/>
    <property type="evidence" value="ECO:0007669"/>
    <property type="project" value="TreeGrafter"/>
</dbReference>
<sequence length="355" mass="41272">MPVLNHSSIINEVFWIRAIACLAVAVIHSVNTTLANYEDVIVQIDEYILIAIRFAAFFGTPAFVFISELLLSHVYPNHVPEDFFKKRITFLLCPFIFMGIVFAAITNNSISGFINDIFLNVFLGGYTGYFILIIFQFYILHYFFHVYLNKWSAKKMLLLSFAANILYLAFFNVTEAPSGQVGDYIWERGYWLLFVGWIFYFTLGYYCGKNYSYFKEKVLKHKRFVFVVPALAYVVMLFLVRTDILDVVSSKRVDNIFYTIGIISVIVFVSKYWEEVPRSVLFISKYSFQIYLLHKVVLHYLPTIDFFSPLLYFILVFVIAVLGAIGISMLLNRFSWSKYLIGRTLFVPTSKKKIS</sequence>